<dbReference type="PROSITE" id="PS51318">
    <property type="entry name" value="TAT"/>
    <property type="match status" value="1"/>
</dbReference>
<dbReference type="EMBL" id="FWFG01000027">
    <property type="protein sequence ID" value="SLM89177.1"/>
    <property type="molecule type" value="Genomic_DNA"/>
</dbReference>
<evidence type="ECO:0000256" key="1">
    <source>
        <dbReference type="SAM" id="MobiDB-lite"/>
    </source>
</evidence>
<keyword evidence="3" id="KW-1185">Reference proteome</keyword>
<dbReference type="Proteomes" id="UP000195981">
    <property type="component" value="Unassembled WGS sequence"/>
</dbReference>
<feature type="compositionally biased region" description="Low complexity" evidence="1">
    <location>
        <begin position="108"/>
        <end position="146"/>
    </location>
</feature>
<dbReference type="Gene3D" id="1.20.1260.10">
    <property type="match status" value="1"/>
</dbReference>
<reference evidence="2 3" key="1">
    <citation type="submission" date="2017-02" db="EMBL/GenBank/DDBJ databases">
        <authorList>
            <person name="Peterson S.W."/>
        </authorList>
    </citation>
    <scope>NUCLEOTIDE SEQUENCE [LARGE SCALE GENOMIC DNA]</scope>
    <source>
        <strain evidence="2 3">CIP104813</strain>
    </source>
</reference>
<dbReference type="RefSeq" id="WP_087102585.1">
    <property type="nucleotide sequence ID" value="NZ_FWFG01000027.1"/>
</dbReference>
<evidence type="ECO:0000313" key="2">
    <source>
        <dbReference type="EMBL" id="SLM89177.1"/>
    </source>
</evidence>
<dbReference type="InterPro" id="IPR012347">
    <property type="entry name" value="Ferritin-like"/>
</dbReference>
<gene>
    <name evidence="2" type="ORF">FM110_03175</name>
</gene>
<name>A0A1X6WUW3_9MICO</name>
<feature type="region of interest" description="Disordered" evidence="1">
    <location>
        <begin position="211"/>
        <end position="237"/>
    </location>
</feature>
<proteinExistence type="predicted"/>
<sequence length="380" mass="37650">MPDPAASIAPSRRTAAPTRRTVLLLGASAAVGGVLSGCGPVRLGQPAPYTPPPEGIDDLYRADLLAALADIETATGTIRAPHPEAAMLLGELAIAVVEQRAALLTGAETEASESASDGGGATASSGTATSSGAASPTGDAGATGAASDGGGSPAAAPSDAPGLLQALGDLVILCAEACVQCSGSFARVVAAIGAHLTWSAARLAPVLADPAATAPAPPAEDAIAPTRRIPASDPPSVAAKTDYEAMLQQAQGDEWYAGYVQEVRAARTVDETARAAALDAVATHRDRAERLRDIAEADGIAPVAEEPVYALPGGGLDQAALDAEPLAIAQGLAVDWVALTGAVPFERRAFAVATALAEAHGLAVLGGVLPALPSLDPQSD</sequence>
<dbReference type="InterPro" id="IPR009078">
    <property type="entry name" value="Ferritin-like_SF"/>
</dbReference>
<accession>A0A1X6WUW3</accession>
<organism evidence="2 3">
    <name type="scientific">Brachybacterium nesterenkovii</name>
    <dbReference type="NCBI Taxonomy" id="47847"/>
    <lineage>
        <taxon>Bacteria</taxon>
        <taxon>Bacillati</taxon>
        <taxon>Actinomycetota</taxon>
        <taxon>Actinomycetes</taxon>
        <taxon>Micrococcales</taxon>
        <taxon>Dermabacteraceae</taxon>
        <taxon>Brachybacterium</taxon>
    </lineage>
</organism>
<dbReference type="InterPro" id="IPR006311">
    <property type="entry name" value="TAT_signal"/>
</dbReference>
<feature type="region of interest" description="Disordered" evidence="1">
    <location>
        <begin position="108"/>
        <end position="158"/>
    </location>
</feature>
<feature type="compositionally biased region" description="Low complexity" evidence="1">
    <location>
        <begin position="211"/>
        <end position="225"/>
    </location>
</feature>
<dbReference type="OrthoDB" id="4792942at2"/>
<dbReference type="SUPFAM" id="SSF47240">
    <property type="entry name" value="Ferritin-like"/>
    <property type="match status" value="1"/>
</dbReference>
<dbReference type="AlphaFoldDB" id="A0A1X6WUW3"/>
<protein>
    <submittedName>
        <fullName evidence="2">Uncharacterized protein</fullName>
    </submittedName>
</protein>
<evidence type="ECO:0000313" key="3">
    <source>
        <dbReference type="Proteomes" id="UP000195981"/>
    </source>
</evidence>